<sequence>MTSKGVKRIKPCGISQIFLYPCRYLPFEHYRKQLAIVEVNPRKEYIAFLHYEKTTSSLFITELLAWAKPLTPDTDLVITLTHRFETTRGKFFVTYLERQKSPGAKVSASGPENSNAIRDPLCMRARALNLKSRVKRHPLLWHRCLKRGRVQMSFSSSGHDSKLQGAFQNSPCVASKHDVKIIELN</sequence>
<name>A0A4Y2VJN8_ARAVE</name>
<keyword evidence="2" id="KW-1185">Reference proteome</keyword>
<organism evidence="1 2">
    <name type="scientific">Araneus ventricosus</name>
    <name type="common">Orbweaver spider</name>
    <name type="synonym">Epeira ventricosa</name>
    <dbReference type="NCBI Taxonomy" id="182803"/>
    <lineage>
        <taxon>Eukaryota</taxon>
        <taxon>Metazoa</taxon>
        <taxon>Ecdysozoa</taxon>
        <taxon>Arthropoda</taxon>
        <taxon>Chelicerata</taxon>
        <taxon>Arachnida</taxon>
        <taxon>Araneae</taxon>
        <taxon>Araneomorphae</taxon>
        <taxon>Entelegynae</taxon>
        <taxon>Araneoidea</taxon>
        <taxon>Araneidae</taxon>
        <taxon>Araneus</taxon>
    </lineage>
</organism>
<evidence type="ECO:0000313" key="1">
    <source>
        <dbReference type="EMBL" id="GBO24762.1"/>
    </source>
</evidence>
<dbReference type="EMBL" id="BGPR01047715">
    <property type="protein sequence ID" value="GBO24762.1"/>
    <property type="molecule type" value="Genomic_DNA"/>
</dbReference>
<dbReference type="Proteomes" id="UP000499080">
    <property type="component" value="Unassembled WGS sequence"/>
</dbReference>
<reference evidence="1 2" key="1">
    <citation type="journal article" date="2019" name="Sci. Rep.">
        <title>Orb-weaving spider Araneus ventricosus genome elucidates the spidroin gene catalogue.</title>
        <authorList>
            <person name="Kono N."/>
            <person name="Nakamura H."/>
            <person name="Ohtoshi R."/>
            <person name="Moran D.A.P."/>
            <person name="Shinohara A."/>
            <person name="Yoshida Y."/>
            <person name="Fujiwara M."/>
            <person name="Mori M."/>
            <person name="Tomita M."/>
            <person name="Arakawa K."/>
        </authorList>
    </citation>
    <scope>NUCLEOTIDE SEQUENCE [LARGE SCALE GENOMIC DNA]</scope>
</reference>
<accession>A0A4Y2VJN8</accession>
<evidence type="ECO:0000313" key="2">
    <source>
        <dbReference type="Proteomes" id="UP000499080"/>
    </source>
</evidence>
<protein>
    <submittedName>
        <fullName evidence="1">Uncharacterized protein</fullName>
    </submittedName>
</protein>
<gene>
    <name evidence="1" type="ORF">AVEN_81909_1</name>
</gene>
<proteinExistence type="predicted"/>
<dbReference type="AlphaFoldDB" id="A0A4Y2VJN8"/>
<comment type="caution">
    <text evidence="1">The sequence shown here is derived from an EMBL/GenBank/DDBJ whole genome shotgun (WGS) entry which is preliminary data.</text>
</comment>